<evidence type="ECO:0000313" key="1">
    <source>
        <dbReference type="EMBL" id="BBC34302.1"/>
    </source>
</evidence>
<dbReference type="EMBL" id="AP018448">
    <property type="protein sequence ID" value="BBC34302.1"/>
    <property type="molecule type" value="Genomic_DNA"/>
</dbReference>
<proteinExistence type="predicted"/>
<evidence type="ECO:0000313" key="2">
    <source>
        <dbReference type="Proteomes" id="UP001321542"/>
    </source>
</evidence>
<reference evidence="1 2" key="1">
    <citation type="journal article" date="2010" name="ChemBioChem">
        <title>Cloning and characterization of the biosynthetic gene cluster of 16-membered macrolide antibiotic FD-891: involvement of a dual functional cytochrome P450 monooxygenase catalyzing epoxidation and hydroxylation.</title>
        <authorList>
            <person name="Kudo F."/>
            <person name="Motegi A."/>
            <person name="Mizoue K."/>
            <person name="Eguchi T."/>
        </authorList>
    </citation>
    <scope>NUCLEOTIDE SEQUENCE [LARGE SCALE GENOMIC DNA]</scope>
    <source>
        <strain evidence="1 2">A-8890</strain>
    </source>
</reference>
<sequence length="72" mass="7331">MYARRGDGDTDLAGARPGVLDLLIGEVLGRAEGVQADGVHGGLLGAVWRMASAAVIAGIRRGECVRSDAVNA</sequence>
<protein>
    <submittedName>
        <fullName evidence="1">Uncharacterized protein</fullName>
    </submittedName>
</protein>
<organism evidence="1 2">
    <name type="scientific">Streptomyces graminofaciens</name>
    <dbReference type="NCBI Taxonomy" id="68212"/>
    <lineage>
        <taxon>Bacteria</taxon>
        <taxon>Bacillati</taxon>
        <taxon>Actinomycetota</taxon>
        <taxon>Actinomycetes</taxon>
        <taxon>Kitasatosporales</taxon>
        <taxon>Streptomycetaceae</taxon>
        <taxon>Streptomyces</taxon>
    </lineage>
</organism>
<name>A0ABN5VLH2_9ACTN</name>
<gene>
    <name evidence="1" type="ORF">SGFS_055960</name>
</gene>
<reference evidence="1 2" key="2">
    <citation type="journal article" date="2023" name="ChemBioChem">
        <title>Acyltransferase Domain Exchange between Two Independent Type I Polyketide Synthases in the Same Producer Strain of Macrolide Antibiotics.</title>
        <authorList>
            <person name="Kudo F."/>
            <person name="Kishikawa K."/>
            <person name="Tsuboi K."/>
            <person name="Kido T."/>
            <person name="Usui T."/>
            <person name="Hashimoto J."/>
            <person name="Shin-Ya K."/>
            <person name="Miyanaga A."/>
            <person name="Eguchi T."/>
        </authorList>
    </citation>
    <scope>NUCLEOTIDE SEQUENCE [LARGE SCALE GENOMIC DNA]</scope>
    <source>
        <strain evidence="1 2">A-8890</strain>
    </source>
</reference>
<dbReference type="Proteomes" id="UP001321542">
    <property type="component" value="Chromosome"/>
</dbReference>
<accession>A0ABN5VLH2</accession>
<keyword evidence="2" id="KW-1185">Reference proteome</keyword>